<keyword evidence="3" id="KW-1185">Reference proteome</keyword>
<evidence type="ECO:0000256" key="1">
    <source>
        <dbReference type="SAM" id="MobiDB-lite"/>
    </source>
</evidence>
<dbReference type="Proteomes" id="UP001642409">
    <property type="component" value="Unassembled WGS sequence"/>
</dbReference>
<sequence>MKSSLNGQNSTQDNTKSENSVSDNYKFQQKAFKWSISSHRKFCIICFSLGWDGLTPKQIQKFLPDISRFTLSKHLNDTRKTIQYESLDFDSLPQQYQQDQVFIDIITYWQINKSRLPDCSIRKMINSE</sequence>
<gene>
    <name evidence="2" type="ORF">HINF_LOCUS11920</name>
</gene>
<accession>A0ABP1HG26</accession>
<evidence type="ECO:0000313" key="2">
    <source>
        <dbReference type="EMBL" id="CAL5991088.1"/>
    </source>
</evidence>
<organism evidence="2 3">
    <name type="scientific">Hexamita inflata</name>
    <dbReference type="NCBI Taxonomy" id="28002"/>
    <lineage>
        <taxon>Eukaryota</taxon>
        <taxon>Metamonada</taxon>
        <taxon>Diplomonadida</taxon>
        <taxon>Hexamitidae</taxon>
        <taxon>Hexamitinae</taxon>
        <taxon>Hexamita</taxon>
    </lineage>
</organism>
<evidence type="ECO:0000313" key="3">
    <source>
        <dbReference type="Proteomes" id="UP001642409"/>
    </source>
</evidence>
<protein>
    <submittedName>
        <fullName evidence="2">Uncharacterized protein</fullName>
    </submittedName>
</protein>
<reference evidence="2 3" key="1">
    <citation type="submission" date="2024-07" db="EMBL/GenBank/DDBJ databases">
        <authorList>
            <person name="Akdeniz Z."/>
        </authorList>
    </citation>
    <scope>NUCLEOTIDE SEQUENCE [LARGE SCALE GENOMIC DNA]</scope>
</reference>
<proteinExistence type="predicted"/>
<dbReference type="EMBL" id="CAXDID020000026">
    <property type="protein sequence ID" value="CAL5991088.1"/>
    <property type="molecule type" value="Genomic_DNA"/>
</dbReference>
<feature type="region of interest" description="Disordered" evidence="1">
    <location>
        <begin position="1"/>
        <end position="20"/>
    </location>
</feature>
<comment type="caution">
    <text evidence="2">The sequence shown here is derived from an EMBL/GenBank/DDBJ whole genome shotgun (WGS) entry which is preliminary data.</text>
</comment>
<name>A0ABP1HG26_9EUKA</name>